<feature type="compositionally biased region" description="Polar residues" evidence="1">
    <location>
        <begin position="50"/>
        <end position="90"/>
    </location>
</feature>
<evidence type="ECO:0000313" key="2">
    <source>
        <dbReference type="EMBL" id="KAF4136982.1"/>
    </source>
</evidence>
<comment type="caution">
    <text evidence="2">The sequence shown here is derived from an EMBL/GenBank/DDBJ whole genome shotgun (WGS) entry which is preliminary data.</text>
</comment>
<feature type="compositionally biased region" description="Basic and acidic residues" evidence="1">
    <location>
        <begin position="1"/>
        <end position="16"/>
    </location>
</feature>
<proteinExistence type="predicted"/>
<sequence>MSTKKTRGEDSQKEELSTVFALSEISTDITPNESSSNLEESKTKIPATTPAFSTETSSAQNHSQVSSRDDINSFTSFSKNDSSTNRSPDSGKSLEATDQRTHEVIGGGNNVSSNINTSKNGRAHDSWDGTAVTDSSPGKSNNGNGNGKGNGAGKDTPSGNGNGKGNGAGKDTPSGNGNGKGNGAGKDTPSGNGNGKAMVLARIHRAATAMAKAMVLARIHRASGNGNGKGNGAGKDTPSGNGKGNENGNADGNIATLASFAWCWQGYTERQRQWQRQWCWQGYTERQRQRQRERQRGWQHRNVGIVRFQREQSWQVEQRQRQWQRQCQWCWEG</sequence>
<protein>
    <submittedName>
        <fullName evidence="2">Uncharacterized protein</fullName>
    </submittedName>
</protein>
<feature type="compositionally biased region" description="Polar residues" evidence="1">
    <location>
        <begin position="238"/>
        <end position="250"/>
    </location>
</feature>
<feature type="compositionally biased region" description="Polar residues" evidence="1">
    <location>
        <begin position="24"/>
        <end position="38"/>
    </location>
</feature>
<accession>A0A8S9UBX2</accession>
<evidence type="ECO:0000256" key="1">
    <source>
        <dbReference type="SAM" id="MobiDB-lite"/>
    </source>
</evidence>
<feature type="region of interest" description="Disordered" evidence="1">
    <location>
        <begin position="1"/>
        <end position="195"/>
    </location>
</feature>
<dbReference type="EMBL" id="JAACNO010001880">
    <property type="protein sequence ID" value="KAF4136982.1"/>
    <property type="molecule type" value="Genomic_DNA"/>
</dbReference>
<name>A0A8S9UBX2_PHYIN</name>
<reference evidence="2" key="1">
    <citation type="submission" date="2020-03" db="EMBL/GenBank/DDBJ databases">
        <title>Hybrid Assembly of Korean Phytophthora infestans isolates.</title>
        <authorList>
            <person name="Prokchorchik M."/>
            <person name="Lee Y."/>
            <person name="Seo J."/>
            <person name="Cho J.-H."/>
            <person name="Park Y.-E."/>
            <person name="Jang D.-C."/>
            <person name="Im J.-S."/>
            <person name="Choi J.-G."/>
            <person name="Park H.-J."/>
            <person name="Lee G.-B."/>
            <person name="Lee Y.-G."/>
            <person name="Hong S.-Y."/>
            <person name="Cho K."/>
            <person name="Sohn K.H."/>
        </authorList>
    </citation>
    <scope>NUCLEOTIDE SEQUENCE</scope>
    <source>
        <strain evidence="2">KR_2_A2</strain>
    </source>
</reference>
<dbReference type="Proteomes" id="UP000704712">
    <property type="component" value="Unassembled WGS sequence"/>
</dbReference>
<dbReference type="AlphaFoldDB" id="A0A8S9UBX2"/>
<evidence type="ECO:0000313" key="3">
    <source>
        <dbReference type="Proteomes" id="UP000704712"/>
    </source>
</evidence>
<gene>
    <name evidence="2" type="ORF">GN958_ATG13788</name>
</gene>
<organism evidence="2 3">
    <name type="scientific">Phytophthora infestans</name>
    <name type="common">Potato late blight agent</name>
    <name type="synonym">Botrytis infestans</name>
    <dbReference type="NCBI Taxonomy" id="4787"/>
    <lineage>
        <taxon>Eukaryota</taxon>
        <taxon>Sar</taxon>
        <taxon>Stramenopiles</taxon>
        <taxon>Oomycota</taxon>
        <taxon>Peronosporomycetes</taxon>
        <taxon>Peronosporales</taxon>
        <taxon>Peronosporaceae</taxon>
        <taxon>Phytophthora</taxon>
    </lineage>
</organism>
<feature type="region of interest" description="Disordered" evidence="1">
    <location>
        <begin position="222"/>
        <end position="250"/>
    </location>
</feature>